<dbReference type="GO" id="GO:0007076">
    <property type="term" value="P:mitotic chromosome condensation"/>
    <property type="evidence" value="ECO:0007669"/>
    <property type="project" value="TreeGrafter"/>
</dbReference>
<evidence type="ECO:0000256" key="5">
    <source>
        <dbReference type="SAM" id="Coils"/>
    </source>
</evidence>
<proteinExistence type="predicted"/>
<evidence type="ECO:0000256" key="6">
    <source>
        <dbReference type="SAM" id="MobiDB-lite"/>
    </source>
</evidence>
<dbReference type="Pfam" id="PF02463">
    <property type="entry name" value="SMC_N"/>
    <property type="match status" value="1"/>
</dbReference>
<keyword evidence="5" id="KW-0175">Coiled coil</keyword>
<feature type="compositionally biased region" description="Acidic residues" evidence="6">
    <location>
        <begin position="15"/>
        <end position="24"/>
    </location>
</feature>
<feature type="coiled-coil region" evidence="5">
    <location>
        <begin position="314"/>
        <end position="446"/>
    </location>
</feature>
<reference evidence="8" key="2">
    <citation type="submission" date="2014-03" db="EMBL/GenBank/DDBJ databases">
        <title>The whipworm genome and dual-species transcriptomics of an intimate host-pathogen interaction.</title>
        <authorList>
            <person name="Foth B.J."/>
            <person name="Tsai I.J."/>
            <person name="Reid A.J."/>
            <person name="Bancroft A.J."/>
            <person name="Nichol S."/>
            <person name="Tracey A."/>
            <person name="Holroyd N."/>
            <person name="Cotton J.A."/>
            <person name="Stanley E.J."/>
            <person name="Zarowiecki M."/>
            <person name="Liu J.Z."/>
            <person name="Huckvale T."/>
            <person name="Cooper P.J."/>
            <person name="Grencis R.K."/>
            <person name="Berriman M."/>
        </authorList>
    </citation>
    <scope>NUCLEOTIDE SEQUENCE [LARGE SCALE GENOMIC DNA]</scope>
</reference>
<reference evidence="8" key="1">
    <citation type="submission" date="2014-01" db="EMBL/GenBank/DDBJ databases">
        <authorList>
            <person name="Aslett M."/>
        </authorList>
    </citation>
    <scope>NUCLEOTIDE SEQUENCE</scope>
</reference>
<dbReference type="SUPFAM" id="SSF52540">
    <property type="entry name" value="P-loop containing nucleoside triphosphate hydrolases"/>
    <property type="match status" value="1"/>
</dbReference>
<sequence>MPSVADNLPNGNAGVEEDEVVEPDESSKENCDLTRDAIEAQVSVGIEQQCSDERYEAVVANDDFLRCELPPPYQSNQLASSSQSRLVITKIVSENFKSYGGKRVLAPIHPNFSCVVGPNGSGKSNVIDSLLFVFGYRAQKIRSKKLNVLIHNSSEQGKFKFCTVEVHFAKIGETCSQNCSENTIIEGSEFCISRTVNEDSTSVYFINNRRVHYSDVVTLLRTMGVDIDHNRFLIQQGEVEAIAMMKPVSSDGHEPGLLEYLEDIIGSSRLKGIVASLQNKVEELFDVKAERVSSLAAKLKRTVICLSHFATGELANKSEEILTVKDQLNDLNDNIKKNKESLKSYATEYEALKKQKSKLTAEEQKIKSKLKEGEDRKEKISKEIANFQSRIPELRNLIASEEKKIESLKQEREEEIAKQEQPRINVESVKAEADKLTAQLDAATKALAVETAHVVQESPFLQGIQKDLDAVEHQVNRGKPKENLILSKINAAKNKLSELTFHRGRASSDIENKKEILESIKQEIEVEQKNLAALDNQVKEKGQALQQIRNDYEIAQKRECEADAEYRKVESKFLEAKHAYQDVKYPNQTLNALLEEGRSGRIAGIVGRLYSPGEKALDEVLIREMEQ</sequence>
<dbReference type="GO" id="GO:0005634">
    <property type="term" value="C:nucleus"/>
    <property type="evidence" value="ECO:0007669"/>
    <property type="project" value="UniProtKB-SubCell"/>
</dbReference>
<feature type="coiled-coil region" evidence="5">
    <location>
        <begin position="507"/>
        <end position="558"/>
    </location>
</feature>
<evidence type="ECO:0000256" key="2">
    <source>
        <dbReference type="ARBA" id="ARBA00022741"/>
    </source>
</evidence>
<dbReference type="InterPro" id="IPR003395">
    <property type="entry name" value="RecF/RecN/SMC_N"/>
</dbReference>
<dbReference type="GO" id="GO:0000796">
    <property type="term" value="C:condensin complex"/>
    <property type="evidence" value="ECO:0007669"/>
    <property type="project" value="TreeGrafter"/>
</dbReference>
<protein>
    <submittedName>
        <fullName evidence="8">Structural maintenance of chromosomes protein</fullName>
    </submittedName>
</protein>
<evidence type="ECO:0000256" key="1">
    <source>
        <dbReference type="ARBA" id="ARBA00004123"/>
    </source>
</evidence>
<dbReference type="GO" id="GO:0005524">
    <property type="term" value="F:ATP binding"/>
    <property type="evidence" value="ECO:0007669"/>
    <property type="project" value="UniProtKB-KW"/>
</dbReference>
<evidence type="ECO:0000313" key="8">
    <source>
        <dbReference type="EMBL" id="CDW60238.1"/>
    </source>
</evidence>
<dbReference type="PANTHER" id="PTHR18937">
    <property type="entry name" value="STRUCTURAL MAINTENANCE OF CHROMOSOMES SMC FAMILY MEMBER"/>
    <property type="match status" value="1"/>
</dbReference>
<gene>
    <name evidence="8" type="ORF">TTRE_0000860201</name>
</gene>
<dbReference type="Proteomes" id="UP000030665">
    <property type="component" value="Unassembled WGS sequence"/>
</dbReference>
<name>A0A077ZKM4_TRITR</name>
<dbReference type="STRING" id="36087.A0A077ZKM4"/>
<feature type="region of interest" description="Disordered" evidence="6">
    <location>
        <begin position="1"/>
        <end position="30"/>
    </location>
</feature>
<dbReference type="EMBL" id="HG806965">
    <property type="protein sequence ID" value="CDW60238.1"/>
    <property type="molecule type" value="Genomic_DNA"/>
</dbReference>
<evidence type="ECO:0000256" key="4">
    <source>
        <dbReference type="ARBA" id="ARBA00023242"/>
    </source>
</evidence>
<evidence type="ECO:0000256" key="3">
    <source>
        <dbReference type="ARBA" id="ARBA00022840"/>
    </source>
</evidence>
<keyword evidence="4" id="KW-0539">Nucleus</keyword>
<keyword evidence="3" id="KW-0067">ATP-binding</keyword>
<dbReference type="Gene3D" id="3.40.50.300">
    <property type="entry name" value="P-loop containing nucleotide triphosphate hydrolases"/>
    <property type="match status" value="1"/>
</dbReference>
<keyword evidence="9" id="KW-1185">Reference proteome</keyword>
<dbReference type="AlphaFoldDB" id="A0A077ZKM4"/>
<comment type="subcellular location">
    <subcellularLocation>
        <location evidence="1">Nucleus</location>
    </subcellularLocation>
</comment>
<evidence type="ECO:0000259" key="7">
    <source>
        <dbReference type="Pfam" id="PF02463"/>
    </source>
</evidence>
<dbReference type="PANTHER" id="PTHR18937:SF172">
    <property type="entry name" value="STRUCTURAL MAINTENANCE OF CHROMOSOMES PROTEIN"/>
    <property type="match status" value="1"/>
</dbReference>
<dbReference type="InterPro" id="IPR027417">
    <property type="entry name" value="P-loop_NTPase"/>
</dbReference>
<dbReference type="OrthoDB" id="5575062at2759"/>
<keyword evidence="2" id="KW-0547">Nucleotide-binding</keyword>
<organism evidence="8 9">
    <name type="scientific">Trichuris trichiura</name>
    <name type="common">Whipworm</name>
    <name type="synonym">Trichocephalus trichiurus</name>
    <dbReference type="NCBI Taxonomy" id="36087"/>
    <lineage>
        <taxon>Eukaryota</taxon>
        <taxon>Metazoa</taxon>
        <taxon>Ecdysozoa</taxon>
        <taxon>Nematoda</taxon>
        <taxon>Enoplea</taxon>
        <taxon>Dorylaimia</taxon>
        <taxon>Trichinellida</taxon>
        <taxon>Trichuridae</taxon>
        <taxon>Trichuris</taxon>
    </lineage>
</organism>
<accession>A0A077ZKM4</accession>
<evidence type="ECO:0000313" key="9">
    <source>
        <dbReference type="Proteomes" id="UP000030665"/>
    </source>
</evidence>
<feature type="domain" description="RecF/RecN/SMC N-terminal" evidence="7">
    <location>
        <begin position="88"/>
        <end position="616"/>
    </location>
</feature>